<evidence type="ECO:0000259" key="3">
    <source>
        <dbReference type="Pfam" id="PF00135"/>
    </source>
</evidence>
<dbReference type="PROSITE" id="PS00941">
    <property type="entry name" value="CARBOXYLESTERASE_B_2"/>
    <property type="match status" value="1"/>
</dbReference>
<keyword evidence="4" id="KW-1185">Reference proteome</keyword>
<dbReference type="WBParaSite" id="PSAMB.scaffold532size47836.g6766.t1">
    <property type="protein sequence ID" value="PSAMB.scaffold532size47836.g6766.t1"/>
    <property type="gene ID" value="PSAMB.scaffold532size47836.g6766"/>
</dbReference>
<evidence type="ECO:0000256" key="1">
    <source>
        <dbReference type="SAM" id="MobiDB-lite"/>
    </source>
</evidence>
<organism evidence="4 5">
    <name type="scientific">Plectus sambesii</name>
    <dbReference type="NCBI Taxonomy" id="2011161"/>
    <lineage>
        <taxon>Eukaryota</taxon>
        <taxon>Metazoa</taxon>
        <taxon>Ecdysozoa</taxon>
        <taxon>Nematoda</taxon>
        <taxon>Chromadorea</taxon>
        <taxon>Plectida</taxon>
        <taxon>Plectina</taxon>
        <taxon>Plectoidea</taxon>
        <taxon>Plectidae</taxon>
        <taxon>Plectus</taxon>
    </lineage>
</organism>
<dbReference type="Gene3D" id="3.40.50.1820">
    <property type="entry name" value="alpha/beta hydrolase"/>
    <property type="match status" value="1"/>
</dbReference>
<reference evidence="5" key="1">
    <citation type="submission" date="2022-11" db="UniProtKB">
        <authorList>
            <consortium name="WormBaseParasite"/>
        </authorList>
    </citation>
    <scope>IDENTIFICATION</scope>
</reference>
<evidence type="ECO:0000313" key="4">
    <source>
        <dbReference type="Proteomes" id="UP000887566"/>
    </source>
</evidence>
<evidence type="ECO:0000256" key="2">
    <source>
        <dbReference type="SAM" id="SignalP"/>
    </source>
</evidence>
<feature type="signal peptide" evidence="2">
    <location>
        <begin position="1"/>
        <end position="16"/>
    </location>
</feature>
<dbReference type="InterPro" id="IPR029058">
    <property type="entry name" value="AB_hydrolase_fold"/>
</dbReference>
<protein>
    <submittedName>
        <fullName evidence="5">Carboxylesterase type B domain-containing protein</fullName>
    </submittedName>
</protein>
<dbReference type="SUPFAM" id="SSF53474">
    <property type="entry name" value="alpha/beta-Hydrolases"/>
    <property type="match status" value="1"/>
</dbReference>
<keyword evidence="2" id="KW-0732">Signal</keyword>
<evidence type="ECO:0000313" key="5">
    <source>
        <dbReference type="WBParaSite" id="PSAMB.scaffold532size47836.g6766.t1"/>
    </source>
</evidence>
<feature type="chain" id="PRO_5037571679" evidence="2">
    <location>
        <begin position="17"/>
        <end position="617"/>
    </location>
</feature>
<name>A0A914WTE6_9BILA</name>
<feature type="region of interest" description="Disordered" evidence="1">
    <location>
        <begin position="564"/>
        <end position="596"/>
    </location>
</feature>
<dbReference type="InterPro" id="IPR050309">
    <property type="entry name" value="Type-B_Carboxylest/Lipase"/>
</dbReference>
<dbReference type="InterPro" id="IPR019819">
    <property type="entry name" value="Carboxylesterase_B_CS"/>
</dbReference>
<dbReference type="Proteomes" id="UP000887566">
    <property type="component" value="Unplaced"/>
</dbReference>
<feature type="domain" description="Carboxylesterase type B" evidence="3">
    <location>
        <begin position="24"/>
        <end position="543"/>
    </location>
</feature>
<sequence>MWLLVFLAVTCHCGFAQNIKAYITVATSKGSIIGYTQSLLSDDNKLLQADIFLGIPYAKPPVGNLRFQRPQPVDNWTNPRNGSWPNQCPQQPASLPNPFGQKNDEDCLYLNIFSPNISAATKYPVMFYIHGGSFATGSVGEYEVDGAIKNLVSRGVVVVLIQYRLNVLGFFSTNTTEFPANLGLLDQVEALKFVQQEIGAFGGDSNRTTIFGQSAGSCSVSAHTHSPLSQGLFQQAIMESGTALLCFDGTFANAYFSQTVAQQLCNFTASQWNSGNFTGLKACMQNVATDDFLKVKLQGLGELPWPMSVDGYFMPDFPRNLAAQRPAYYNNMPIMIGTTHDEWGFWETFQVDYGQPPLENFTRAYSQQEMAAILRLYGQQEPLVTDIINSVYVDPLNLNDSQNVDWLKVISRWHTDAAFAALAAREVDLWLNVNKNPNVYLYRYSYQSLIMKRISQFFNITGWNPVGHAEELYFLFMMPAIWNSNNTAITATDRLMADMLGKMWTDFAKTGNLTSWNWQAVTNDFSFNYMEITPTPVMRRDYGQTARTVFNMVIPKLTFLAPQIPPPVPTSPPQQTTTSTPQQTITSPPQQTTTSTGSLTVVAGLAPVLLALLLAKM</sequence>
<dbReference type="PANTHER" id="PTHR11559">
    <property type="entry name" value="CARBOXYLESTERASE"/>
    <property type="match status" value="1"/>
</dbReference>
<feature type="compositionally biased region" description="Low complexity" evidence="1">
    <location>
        <begin position="573"/>
        <end position="596"/>
    </location>
</feature>
<dbReference type="InterPro" id="IPR002018">
    <property type="entry name" value="CarbesteraseB"/>
</dbReference>
<dbReference type="Pfam" id="PF00135">
    <property type="entry name" value="COesterase"/>
    <property type="match status" value="1"/>
</dbReference>
<dbReference type="AlphaFoldDB" id="A0A914WTE6"/>
<accession>A0A914WTE6</accession>
<proteinExistence type="predicted"/>